<reference evidence="1 2" key="1">
    <citation type="journal article" date="2021" name="BMC Genomics">
        <title>Telomere-to-telomere genome assembly of asparaginase-producing Trichoderma simmonsii.</title>
        <authorList>
            <person name="Chung D."/>
            <person name="Kwon Y.M."/>
            <person name="Yang Y."/>
        </authorList>
    </citation>
    <scope>NUCLEOTIDE SEQUENCE [LARGE SCALE GENOMIC DNA]</scope>
    <source>
        <strain evidence="1 2">GH-Sj1</strain>
    </source>
</reference>
<evidence type="ECO:0000313" key="2">
    <source>
        <dbReference type="Proteomes" id="UP000826661"/>
    </source>
</evidence>
<protein>
    <submittedName>
        <fullName evidence="1">Uncharacterized protein</fullName>
    </submittedName>
</protein>
<name>A0A8G0PJA8_9HYPO</name>
<dbReference type="Proteomes" id="UP000826661">
    <property type="component" value="Chromosome IV"/>
</dbReference>
<accession>A0A8G0PJA8</accession>
<proteinExistence type="predicted"/>
<gene>
    <name evidence="1" type="ORF">H0G86_008413</name>
</gene>
<organism evidence="1 2">
    <name type="scientific">Trichoderma simmonsii</name>
    <dbReference type="NCBI Taxonomy" id="1491479"/>
    <lineage>
        <taxon>Eukaryota</taxon>
        <taxon>Fungi</taxon>
        <taxon>Dikarya</taxon>
        <taxon>Ascomycota</taxon>
        <taxon>Pezizomycotina</taxon>
        <taxon>Sordariomycetes</taxon>
        <taxon>Hypocreomycetidae</taxon>
        <taxon>Hypocreales</taxon>
        <taxon>Hypocreaceae</taxon>
        <taxon>Trichoderma</taxon>
    </lineage>
</organism>
<sequence>MMWIWFTEPSRRTSTINIRVSIEPEVDIGWISSIAASIYYGGTLIGEITQEDEFVLSEELDNTYDIVLKDFEIQDMIAFKTLIRNTMPNTKDRRQPRNIRPLACLQIAEKGHKLEVAINLHGTGSIEIGAHTVRLTGDSIWITFFMSNSPHVEFFFGETVFVLERDGETLAYLDSNLLLEAAGGDPVSYHFRGKLPSHAKLFGKAKLRGSSVKGEEKTWFIHAIREFEFEVDLDQVIVCEDE</sequence>
<keyword evidence="2" id="KW-1185">Reference proteome</keyword>
<dbReference type="AlphaFoldDB" id="A0A8G0PJA8"/>
<evidence type="ECO:0000313" key="1">
    <source>
        <dbReference type="EMBL" id="QYT01370.1"/>
    </source>
</evidence>
<dbReference type="EMBL" id="CP075867">
    <property type="protein sequence ID" value="QYT01370.1"/>
    <property type="molecule type" value="Genomic_DNA"/>
</dbReference>